<reference evidence="2" key="1">
    <citation type="submission" date="2016-10" db="EMBL/GenBank/DDBJ databases">
        <authorList>
            <person name="Varghese N."/>
            <person name="Submissions S."/>
        </authorList>
    </citation>
    <scope>NUCLEOTIDE SEQUENCE [LARGE SCALE GENOMIC DNA]</scope>
    <source>
        <strain evidence="2">CGMCC 1.6199</strain>
    </source>
</reference>
<protein>
    <submittedName>
        <fullName evidence="1">Uncharacterized protein</fullName>
    </submittedName>
</protein>
<proteinExistence type="predicted"/>
<evidence type="ECO:0000313" key="1">
    <source>
        <dbReference type="EMBL" id="SDM54047.1"/>
    </source>
</evidence>
<organism evidence="1 2">
    <name type="scientific">Sediminibacillus halophilus</name>
    <dbReference type="NCBI Taxonomy" id="482461"/>
    <lineage>
        <taxon>Bacteria</taxon>
        <taxon>Bacillati</taxon>
        <taxon>Bacillota</taxon>
        <taxon>Bacilli</taxon>
        <taxon>Bacillales</taxon>
        <taxon>Bacillaceae</taxon>
        <taxon>Sediminibacillus</taxon>
    </lineage>
</organism>
<dbReference type="EMBL" id="FNHF01000003">
    <property type="protein sequence ID" value="SDM54047.1"/>
    <property type="molecule type" value="Genomic_DNA"/>
</dbReference>
<evidence type="ECO:0000313" key="2">
    <source>
        <dbReference type="Proteomes" id="UP000182347"/>
    </source>
</evidence>
<dbReference type="AlphaFoldDB" id="A0A1G9U211"/>
<accession>A0A1G9U211</accession>
<keyword evidence="2" id="KW-1185">Reference proteome</keyword>
<dbReference type="RefSeq" id="WP_175486809.1">
    <property type="nucleotide sequence ID" value="NZ_FNHF01000003.1"/>
</dbReference>
<sequence length="51" mass="5450">MVKRLVALLVLVVGFALVQPGAAFLADGKDKAPVDDEPIVLHYDPEYGEIG</sequence>
<dbReference type="Proteomes" id="UP000182347">
    <property type="component" value="Unassembled WGS sequence"/>
</dbReference>
<gene>
    <name evidence="1" type="ORF">SAMN05216244_2831</name>
</gene>
<name>A0A1G9U211_9BACI</name>